<keyword evidence="2" id="KW-1185">Reference proteome</keyword>
<proteinExistence type="predicted"/>
<dbReference type="AlphaFoldDB" id="A0A4Z2J5C4"/>
<gene>
    <name evidence="1" type="ORF">EYF80_005128</name>
</gene>
<dbReference type="Proteomes" id="UP000314294">
    <property type="component" value="Unassembled WGS sequence"/>
</dbReference>
<accession>A0A4Z2J5C4</accession>
<protein>
    <submittedName>
        <fullName evidence="1">Uncharacterized protein</fullName>
    </submittedName>
</protein>
<dbReference type="EMBL" id="SRLO01000025">
    <property type="protein sequence ID" value="TNN84713.1"/>
    <property type="molecule type" value="Genomic_DNA"/>
</dbReference>
<evidence type="ECO:0000313" key="2">
    <source>
        <dbReference type="Proteomes" id="UP000314294"/>
    </source>
</evidence>
<name>A0A4Z2J5C4_9TELE</name>
<reference evidence="1 2" key="1">
    <citation type="submission" date="2019-03" db="EMBL/GenBank/DDBJ databases">
        <title>First draft genome of Liparis tanakae, snailfish: a comprehensive survey of snailfish specific genes.</title>
        <authorList>
            <person name="Kim W."/>
            <person name="Song I."/>
            <person name="Jeong J.-H."/>
            <person name="Kim D."/>
            <person name="Kim S."/>
            <person name="Ryu S."/>
            <person name="Song J.Y."/>
            <person name="Lee S.K."/>
        </authorList>
    </citation>
    <scope>NUCLEOTIDE SEQUENCE [LARGE SCALE GENOMIC DNA]</scope>
    <source>
        <tissue evidence="1">Muscle</tissue>
    </source>
</reference>
<evidence type="ECO:0000313" key="1">
    <source>
        <dbReference type="EMBL" id="TNN84713.1"/>
    </source>
</evidence>
<sequence>MCTEVQAEGRGAAALCSQHAERHSLHRGSEQVGVVMGKGRREGKEGVLLTGYQGLLGLRSLGCKQEADPEAKCHTLESIVHPIITLSAADILNSIFLCRLTLPPPPRREAINNFTTSGSHEVIISASAVSSEYV</sequence>
<organism evidence="1 2">
    <name type="scientific">Liparis tanakae</name>
    <name type="common">Tanaka's snailfish</name>
    <dbReference type="NCBI Taxonomy" id="230148"/>
    <lineage>
        <taxon>Eukaryota</taxon>
        <taxon>Metazoa</taxon>
        <taxon>Chordata</taxon>
        <taxon>Craniata</taxon>
        <taxon>Vertebrata</taxon>
        <taxon>Euteleostomi</taxon>
        <taxon>Actinopterygii</taxon>
        <taxon>Neopterygii</taxon>
        <taxon>Teleostei</taxon>
        <taxon>Neoteleostei</taxon>
        <taxon>Acanthomorphata</taxon>
        <taxon>Eupercaria</taxon>
        <taxon>Perciformes</taxon>
        <taxon>Cottioidei</taxon>
        <taxon>Cottales</taxon>
        <taxon>Liparidae</taxon>
        <taxon>Liparis</taxon>
    </lineage>
</organism>
<comment type="caution">
    <text evidence="1">The sequence shown here is derived from an EMBL/GenBank/DDBJ whole genome shotgun (WGS) entry which is preliminary data.</text>
</comment>